<name>A0A4V3UP07_9EURO</name>
<dbReference type="EMBL" id="SOSA01000276">
    <property type="protein sequence ID" value="THC93254.1"/>
    <property type="molecule type" value="Genomic_DNA"/>
</dbReference>
<protein>
    <submittedName>
        <fullName evidence="2">Uncharacterized protein</fullName>
    </submittedName>
</protein>
<dbReference type="VEuPathDB" id="FungiDB:EYZ11_007273"/>
<feature type="region of interest" description="Disordered" evidence="1">
    <location>
        <begin position="21"/>
        <end position="64"/>
    </location>
</feature>
<evidence type="ECO:0000256" key="1">
    <source>
        <dbReference type="SAM" id="MobiDB-lite"/>
    </source>
</evidence>
<sequence length="86" mass="8813">MKLSPLLIGTALGTMAIPRGAHHARDDSAPPIGAIDNINGDATPTSTTTTPLASSKPTPTPEAPELINHFLSSVSSAFLDSLIIPL</sequence>
<reference evidence="2 3" key="1">
    <citation type="submission" date="2019-03" db="EMBL/GenBank/DDBJ databases">
        <title>The genome sequence of a newly discovered highly antifungal drug resistant Aspergillus species, Aspergillus tanneri NIH 1004.</title>
        <authorList>
            <person name="Mounaud S."/>
            <person name="Singh I."/>
            <person name="Joardar V."/>
            <person name="Pakala S."/>
            <person name="Pakala S."/>
            <person name="Venepally P."/>
            <person name="Hoover J."/>
            <person name="Nierman W."/>
            <person name="Chung J."/>
            <person name="Losada L."/>
        </authorList>
    </citation>
    <scope>NUCLEOTIDE SEQUENCE [LARGE SCALE GENOMIC DNA]</scope>
    <source>
        <strain evidence="2 3">NIH1004</strain>
    </source>
</reference>
<keyword evidence="3" id="KW-1185">Reference proteome</keyword>
<organism evidence="2 3">
    <name type="scientific">Aspergillus tanneri</name>
    <dbReference type="NCBI Taxonomy" id="1220188"/>
    <lineage>
        <taxon>Eukaryota</taxon>
        <taxon>Fungi</taxon>
        <taxon>Dikarya</taxon>
        <taxon>Ascomycota</taxon>
        <taxon>Pezizomycotina</taxon>
        <taxon>Eurotiomycetes</taxon>
        <taxon>Eurotiomycetidae</taxon>
        <taxon>Eurotiales</taxon>
        <taxon>Aspergillaceae</taxon>
        <taxon>Aspergillus</taxon>
        <taxon>Aspergillus subgen. Circumdati</taxon>
    </lineage>
</organism>
<comment type="caution">
    <text evidence="2">The sequence shown here is derived from an EMBL/GenBank/DDBJ whole genome shotgun (WGS) entry which is preliminary data.</text>
</comment>
<gene>
    <name evidence="2" type="ORF">EYZ11_007273</name>
</gene>
<dbReference type="AlphaFoldDB" id="A0A4V3UP07"/>
<proteinExistence type="predicted"/>
<accession>A0A4V3UP07</accession>
<dbReference type="Proteomes" id="UP000308092">
    <property type="component" value="Unassembled WGS sequence"/>
</dbReference>
<feature type="compositionally biased region" description="Low complexity" evidence="1">
    <location>
        <begin position="43"/>
        <end position="57"/>
    </location>
</feature>
<evidence type="ECO:0000313" key="3">
    <source>
        <dbReference type="Proteomes" id="UP000308092"/>
    </source>
</evidence>
<evidence type="ECO:0000313" key="2">
    <source>
        <dbReference type="EMBL" id="THC93254.1"/>
    </source>
</evidence>